<evidence type="ECO:0000256" key="3">
    <source>
        <dbReference type="ARBA" id="ARBA00022989"/>
    </source>
</evidence>
<dbReference type="Pfam" id="PF09685">
    <property type="entry name" value="MamF_MmsF"/>
    <property type="match status" value="1"/>
</dbReference>
<name>A0A0W1SBD1_9EURY</name>
<evidence type="ECO:0000256" key="1">
    <source>
        <dbReference type="ARBA" id="ARBA00004141"/>
    </source>
</evidence>
<comment type="caution">
    <text evidence="6">The sequence shown here is derived from an EMBL/GenBank/DDBJ whole genome shotgun (WGS) entry which is preliminary data.</text>
</comment>
<reference evidence="6 7" key="1">
    <citation type="submission" date="2015-12" db="EMBL/GenBank/DDBJ databases">
        <title>Haloferax profundi sp. nov. isolated from the Discovery deep brine-seawater interface in the Red Sea.</title>
        <authorList>
            <person name="Zhang G."/>
            <person name="Stingl U."/>
            <person name="Rashid M."/>
        </authorList>
    </citation>
    <scope>NUCLEOTIDE SEQUENCE [LARGE SCALE GENOMIC DNA]</scope>
    <source>
        <strain evidence="6 7">SB29</strain>
    </source>
</reference>
<sequence>MIVHSLALLFGIFGAGPVYLLSNSDFSKSNAKNALNWQLFYILSVVVLFAVAFLIDVNIVGFVALSLIFVITALDLGFCLYATYKALRGTAWDYPLAPSFV</sequence>
<dbReference type="Proteomes" id="UP000053157">
    <property type="component" value="Unassembled WGS sequence"/>
</dbReference>
<gene>
    <name evidence="6" type="ORF">AUR66_16750</name>
</gene>
<dbReference type="AlphaFoldDB" id="A0A0W1SBD1"/>
<evidence type="ECO:0000313" key="7">
    <source>
        <dbReference type="Proteomes" id="UP000053157"/>
    </source>
</evidence>
<dbReference type="EMBL" id="LOPV01000335">
    <property type="protein sequence ID" value="KTG23084.1"/>
    <property type="molecule type" value="Genomic_DNA"/>
</dbReference>
<organism evidence="6 7">
    <name type="scientific">Haloferax profundi</name>
    <dbReference type="NCBI Taxonomy" id="1544718"/>
    <lineage>
        <taxon>Archaea</taxon>
        <taxon>Methanobacteriati</taxon>
        <taxon>Methanobacteriota</taxon>
        <taxon>Stenosarchaea group</taxon>
        <taxon>Halobacteria</taxon>
        <taxon>Halobacteriales</taxon>
        <taxon>Haloferacaceae</taxon>
        <taxon>Haloferax</taxon>
    </lineage>
</organism>
<evidence type="ECO:0000313" key="6">
    <source>
        <dbReference type="EMBL" id="KTG23084.1"/>
    </source>
</evidence>
<protein>
    <recommendedName>
        <fullName evidence="8">DUF4870 domain-containing protein</fullName>
    </recommendedName>
</protein>
<accession>A0A0W1SBD1</accession>
<evidence type="ECO:0000256" key="5">
    <source>
        <dbReference type="SAM" id="Phobius"/>
    </source>
</evidence>
<comment type="subcellular location">
    <subcellularLocation>
        <location evidence="1">Membrane</location>
        <topology evidence="1">Multi-pass membrane protein</topology>
    </subcellularLocation>
</comment>
<keyword evidence="4 5" id="KW-0472">Membrane</keyword>
<feature type="transmembrane region" description="Helical" evidence="5">
    <location>
        <begin position="34"/>
        <end position="55"/>
    </location>
</feature>
<dbReference type="InterPro" id="IPR019109">
    <property type="entry name" value="MamF_MmsF"/>
</dbReference>
<keyword evidence="7" id="KW-1185">Reference proteome</keyword>
<feature type="transmembrane region" description="Helical" evidence="5">
    <location>
        <begin position="61"/>
        <end position="84"/>
    </location>
</feature>
<evidence type="ECO:0008006" key="8">
    <source>
        <dbReference type="Google" id="ProtNLM"/>
    </source>
</evidence>
<feature type="transmembrane region" description="Helical" evidence="5">
    <location>
        <begin position="6"/>
        <end position="22"/>
    </location>
</feature>
<evidence type="ECO:0000256" key="4">
    <source>
        <dbReference type="ARBA" id="ARBA00023136"/>
    </source>
</evidence>
<keyword evidence="3 5" id="KW-1133">Transmembrane helix</keyword>
<proteinExistence type="predicted"/>
<keyword evidence="2 5" id="KW-0812">Transmembrane</keyword>
<evidence type="ECO:0000256" key="2">
    <source>
        <dbReference type="ARBA" id="ARBA00022692"/>
    </source>
</evidence>